<accession>A0ABR8U7U1</accession>
<protein>
    <submittedName>
        <fullName evidence="2">Uncharacterized protein</fullName>
    </submittedName>
</protein>
<feature type="chain" id="PRO_5045715275" evidence="1">
    <location>
        <begin position="22"/>
        <end position="323"/>
    </location>
</feature>
<keyword evidence="3" id="KW-1185">Reference proteome</keyword>
<sequence>MNKFIATALSTVLLTTGGIGAANVLHPDKVEAAQAKYEASYSHHNSNYQLQIASEDLTQLPEYATITSKIDVNGLTAKVVEDNYNTRTIVFSNANGQGKYKSIFVKKTDSLKVIDFRGGQIFYGTISNETTAPAPEQNPSTDTVISTLPEFATLASVVKVSNYTLQVVEDNTNKRIITLKDQNGRLQYKSIFVKNNNSLKVIDTRGGQIFYGTVGTETAATPAVVKPAPAKAVAKAAPVKTEVKAQVPVAKNTSSLPEYATLASVVNVNDFSLQVVEDNSNTRTILLKDKNNRVQYKSIFIKRTNNLKVIQTRGGQIFYGSIK</sequence>
<dbReference type="EMBL" id="JACSQN010000004">
    <property type="protein sequence ID" value="MBD7984115.1"/>
    <property type="molecule type" value="Genomic_DNA"/>
</dbReference>
<gene>
    <name evidence="2" type="ORF">H9649_05950</name>
</gene>
<feature type="signal peptide" evidence="1">
    <location>
        <begin position="1"/>
        <end position="21"/>
    </location>
</feature>
<dbReference type="Proteomes" id="UP000626786">
    <property type="component" value="Unassembled WGS sequence"/>
</dbReference>
<name>A0ABR8U7U1_9BACL</name>
<comment type="caution">
    <text evidence="2">The sequence shown here is derived from an EMBL/GenBank/DDBJ whole genome shotgun (WGS) entry which is preliminary data.</text>
</comment>
<keyword evidence="1" id="KW-0732">Signal</keyword>
<organism evidence="2 3">
    <name type="scientific">Sporosarcina quadrami</name>
    <dbReference type="NCBI Taxonomy" id="2762234"/>
    <lineage>
        <taxon>Bacteria</taxon>
        <taxon>Bacillati</taxon>
        <taxon>Bacillota</taxon>
        <taxon>Bacilli</taxon>
        <taxon>Bacillales</taxon>
        <taxon>Caryophanaceae</taxon>
        <taxon>Sporosarcina</taxon>
    </lineage>
</organism>
<evidence type="ECO:0000256" key="1">
    <source>
        <dbReference type="SAM" id="SignalP"/>
    </source>
</evidence>
<evidence type="ECO:0000313" key="2">
    <source>
        <dbReference type="EMBL" id="MBD7984115.1"/>
    </source>
</evidence>
<dbReference type="RefSeq" id="WP_191693805.1">
    <property type="nucleotide sequence ID" value="NZ_JACSQN010000004.1"/>
</dbReference>
<reference evidence="2 3" key="1">
    <citation type="submission" date="2020-08" db="EMBL/GenBank/DDBJ databases">
        <title>A Genomic Blueprint of the Chicken Gut Microbiome.</title>
        <authorList>
            <person name="Gilroy R."/>
            <person name="Ravi A."/>
            <person name="Getino M."/>
            <person name="Pursley I."/>
            <person name="Horton D.L."/>
            <person name="Alikhan N.-F."/>
            <person name="Baker D."/>
            <person name="Gharbi K."/>
            <person name="Hall N."/>
            <person name="Watson M."/>
            <person name="Adriaenssens E.M."/>
            <person name="Foster-Nyarko E."/>
            <person name="Jarju S."/>
            <person name="Secka A."/>
            <person name="Antonio M."/>
            <person name="Oren A."/>
            <person name="Chaudhuri R."/>
            <person name="La Ragione R.M."/>
            <person name="Hildebrand F."/>
            <person name="Pallen M.J."/>
        </authorList>
    </citation>
    <scope>NUCLEOTIDE SEQUENCE [LARGE SCALE GENOMIC DNA]</scope>
    <source>
        <strain evidence="2 3">Sa2YVA2</strain>
    </source>
</reference>
<evidence type="ECO:0000313" key="3">
    <source>
        <dbReference type="Proteomes" id="UP000626786"/>
    </source>
</evidence>
<proteinExistence type="predicted"/>